<evidence type="ECO:0000313" key="2">
    <source>
        <dbReference type="EMBL" id="CAK0802873.1"/>
    </source>
</evidence>
<feature type="compositionally biased region" description="Gly residues" evidence="1">
    <location>
        <begin position="322"/>
        <end position="332"/>
    </location>
</feature>
<evidence type="ECO:0000256" key="1">
    <source>
        <dbReference type="SAM" id="MobiDB-lite"/>
    </source>
</evidence>
<feature type="region of interest" description="Disordered" evidence="1">
    <location>
        <begin position="160"/>
        <end position="180"/>
    </location>
</feature>
<accession>A0ABN9QD57</accession>
<gene>
    <name evidence="2" type="ORF">PCOR1329_LOCUS10236</name>
</gene>
<comment type="caution">
    <text evidence="2">The sequence shown here is derived from an EMBL/GenBank/DDBJ whole genome shotgun (WGS) entry which is preliminary data.</text>
</comment>
<protein>
    <submittedName>
        <fullName evidence="2">Uncharacterized protein</fullName>
    </submittedName>
</protein>
<feature type="non-terminal residue" evidence="2">
    <location>
        <position position="1"/>
    </location>
</feature>
<organism evidence="2 3">
    <name type="scientific">Prorocentrum cordatum</name>
    <dbReference type="NCBI Taxonomy" id="2364126"/>
    <lineage>
        <taxon>Eukaryota</taxon>
        <taxon>Sar</taxon>
        <taxon>Alveolata</taxon>
        <taxon>Dinophyceae</taxon>
        <taxon>Prorocentrales</taxon>
        <taxon>Prorocentraceae</taxon>
        <taxon>Prorocentrum</taxon>
    </lineage>
</organism>
<keyword evidence="3" id="KW-1185">Reference proteome</keyword>
<name>A0ABN9QD57_9DINO</name>
<feature type="region of interest" description="Disordered" evidence="1">
    <location>
        <begin position="273"/>
        <end position="292"/>
    </location>
</feature>
<sequence length="338" mass="36232">DGLRGAARGGCSLLGSGMGNWLDPVSRRRCWPWILAVAAARGLLARSGKRPDGGGSVVGLRLLHARREDQRAHLDGTGNLSGERDAPAATAVPGRAPHHVRRRAGERGRDRLHLGGLPRRRRLDHRLRRARHLHEGADERGGPRRPEGVAAERLRAGLAVRPGIHPPPGRSDRRRSARVRAAYGRGRAGAGCAAPGPPGRHGADLLRVQRRRLPAARAPGRGLVGGREPGQARRRDRPQSGGESRSRKTCIHMDFWSAARTSLTCDGLRALRAPGRGPSAEPRNPRGPSTVDVYAVFRPPETGRTHRYRASTTAGRVDPDPGGRGLPVGPGGHAQQSP</sequence>
<dbReference type="Proteomes" id="UP001189429">
    <property type="component" value="Unassembled WGS sequence"/>
</dbReference>
<evidence type="ECO:0000313" key="3">
    <source>
        <dbReference type="Proteomes" id="UP001189429"/>
    </source>
</evidence>
<reference evidence="2" key="1">
    <citation type="submission" date="2023-10" db="EMBL/GenBank/DDBJ databases">
        <authorList>
            <person name="Chen Y."/>
            <person name="Shah S."/>
            <person name="Dougan E. K."/>
            <person name="Thang M."/>
            <person name="Chan C."/>
        </authorList>
    </citation>
    <scope>NUCLEOTIDE SEQUENCE [LARGE SCALE GENOMIC DNA]</scope>
</reference>
<feature type="region of interest" description="Disordered" evidence="1">
    <location>
        <begin position="213"/>
        <end position="248"/>
    </location>
</feature>
<feature type="region of interest" description="Disordered" evidence="1">
    <location>
        <begin position="297"/>
        <end position="338"/>
    </location>
</feature>
<proteinExistence type="predicted"/>
<feature type="region of interest" description="Disordered" evidence="1">
    <location>
        <begin position="73"/>
        <end position="113"/>
    </location>
</feature>
<feature type="compositionally biased region" description="Basic and acidic residues" evidence="1">
    <location>
        <begin position="103"/>
        <end position="113"/>
    </location>
</feature>
<dbReference type="EMBL" id="CAUYUJ010002892">
    <property type="protein sequence ID" value="CAK0802873.1"/>
    <property type="molecule type" value="Genomic_DNA"/>
</dbReference>